<keyword evidence="2" id="KW-1185">Reference proteome</keyword>
<dbReference type="AlphaFoldDB" id="A0A087UQ54"/>
<dbReference type="GO" id="GO:0016477">
    <property type="term" value="P:cell migration"/>
    <property type="evidence" value="ECO:0007669"/>
    <property type="project" value="TreeGrafter"/>
</dbReference>
<dbReference type="GO" id="GO:0007026">
    <property type="term" value="P:negative regulation of microtubule depolymerization"/>
    <property type="evidence" value="ECO:0007669"/>
    <property type="project" value="TreeGrafter"/>
</dbReference>
<dbReference type="PANTHER" id="PTHR12607">
    <property type="entry name" value="ADENOMATOUS POLYPOSIS COLI PROTEIN FAMILY"/>
    <property type="match status" value="1"/>
</dbReference>
<evidence type="ECO:0000313" key="1">
    <source>
        <dbReference type="EMBL" id="KFM79493.1"/>
    </source>
</evidence>
<dbReference type="GO" id="GO:0008017">
    <property type="term" value="F:microtubule binding"/>
    <property type="evidence" value="ECO:0007669"/>
    <property type="project" value="TreeGrafter"/>
</dbReference>
<accession>A0A087UQ54</accession>
<dbReference type="EMBL" id="KK120983">
    <property type="protein sequence ID" value="KFM79493.1"/>
    <property type="molecule type" value="Genomic_DNA"/>
</dbReference>
<dbReference type="GO" id="GO:0007399">
    <property type="term" value="P:nervous system development"/>
    <property type="evidence" value="ECO:0007669"/>
    <property type="project" value="TreeGrafter"/>
</dbReference>
<dbReference type="PANTHER" id="PTHR12607:SF12">
    <property type="entry name" value="APC-LIKE, ISOFORM A-RELATED"/>
    <property type="match status" value="1"/>
</dbReference>
<dbReference type="GO" id="GO:0008013">
    <property type="term" value="F:beta-catenin binding"/>
    <property type="evidence" value="ECO:0007669"/>
    <property type="project" value="InterPro"/>
</dbReference>
<feature type="non-terminal residue" evidence="1">
    <location>
        <position position="371"/>
    </location>
</feature>
<dbReference type="GO" id="GO:0030877">
    <property type="term" value="C:beta-catenin destruction complex"/>
    <property type="evidence" value="ECO:0007669"/>
    <property type="project" value="TreeGrafter"/>
</dbReference>
<dbReference type="InterPro" id="IPR026818">
    <property type="entry name" value="Apc_fam"/>
</dbReference>
<dbReference type="GO" id="GO:0090090">
    <property type="term" value="P:negative regulation of canonical Wnt signaling pathway"/>
    <property type="evidence" value="ECO:0007669"/>
    <property type="project" value="TreeGrafter"/>
</dbReference>
<protein>
    <submittedName>
        <fullName evidence="1">Uncharacterized protein</fullName>
    </submittedName>
</protein>
<proteinExistence type="predicted"/>
<dbReference type="Proteomes" id="UP000054359">
    <property type="component" value="Unassembled WGS sequence"/>
</dbReference>
<reference evidence="1 2" key="1">
    <citation type="submission" date="2013-11" db="EMBL/GenBank/DDBJ databases">
        <title>Genome sequencing of Stegodyphus mimosarum.</title>
        <authorList>
            <person name="Bechsgaard J."/>
        </authorList>
    </citation>
    <scope>NUCLEOTIDE SEQUENCE [LARGE SCALE GENOMIC DNA]</scope>
</reference>
<dbReference type="GO" id="GO:0005881">
    <property type="term" value="C:cytoplasmic microtubule"/>
    <property type="evidence" value="ECO:0007669"/>
    <property type="project" value="TreeGrafter"/>
</dbReference>
<name>A0A087UQ54_STEMI</name>
<dbReference type="GO" id="GO:0001708">
    <property type="term" value="P:cell fate specification"/>
    <property type="evidence" value="ECO:0007669"/>
    <property type="project" value="TreeGrafter"/>
</dbReference>
<dbReference type="GO" id="GO:0016342">
    <property type="term" value="C:catenin complex"/>
    <property type="evidence" value="ECO:0007669"/>
    <property type="project" value="TreeGrafter"/>
</dbReference>
<gene>
    <name evidence="1" type="ORF">X975_26480</name>
</gene>
<organism evidence="1 2">
    <name type="scientific">Stegodyphus mimosarum</name>
    <name type="common">African social velvet spider</name>
    <dbReference type="NCBI Taxonomy" id="407821"/>
    <lineage>
        <taxon>Eukaryota</taxon>
        <taxon>Metazoa</taxon>
        <taxon>Ecdysozoa</taxon>
        <taxon>Arthropoda</taxon>
        <taxon>Chelicerata</taxon>
        <taxon>Arachnida</taxon>
        <taxon>Araneae</taxon>
        <taxon>Araneomorphae</taxon>
        <taxon>Entelegynae</taxon>
        <taxon>Eresoidea</taxon>
        <taxon>Eresidae</taxon>
        <taxon>Stegodyphus</taxon>
    </lineage>
</organism>
<sequence length="371" mass="41721">MFSRSSSVCSLNSFEQQSTVDDRSSVSVFSTLTSGIISPSELPDSPGETVSPSLPKTKFTEFHFPVNYTEKSSNFNFSNPKRQSNGTVSQKIQNGIFDDALKVYNEEDGFCSRSSLSSLSINDGSAHISLSVFQVRSMKSNINHTSSVDVNCCIAADDSSVLNFNTEYREHENVFREKNFERNCRKSLQNTWEYDQKGTSNFDNSKFALTKLIEENVRNEGSRSFFEDAVKDYASEGNFSSASSLSALSFQTKNTELSETFYERILNQNSGEIPVTATFFKNMEPVFHLQSLKSNEDIHETILEKHCAELETPESLKNENSSMILRCAVNQFDNESKPPEKDKLSVDSSCQKHTENNCLQEESQSKVLMAE</sequence>
<dbReference type="GO" id="GO:0045295">
    <property type="term" value="F:gamma-catenin binding"/>
    <property type="evidence" value="ECO:0007669"/>
    <property type="project" value="TreeGrafter"/>
</dbReference>
<evidence type="ECO:0000313" key="2">
    <source>
        <dbReference type="Proteomes" id="UP000054359"/>
    </source>
</evidence>
<dbReference type="OrthoDB" id="6425389at2759"/>
<dbReference type="STRING" id="407821.A0A087UQ54"/>
<dbReference type="GO" id="GO:0007389">
    <property type="term" value="P:pattern specification process"/>
    <property type="evidence" value="ECO:0007669"/>
    <property type="project" value="TreeGrafter"/>
</dbReference>